<dbReference type="GO" id="GO:0030246">
    <property type="term" value="F:carbohydrate binding"/>
    <property type="evidence" value="ECO:0007669"/>
    <property type="project" value="UniProtKB-KW"/>
</dbReference>
<keyword evidence="3" id="KW-0808">Transferase</keyword>
<keyword evidence="3" id="KW-0418">Kinase</keyword>
<dbReference type="Pfam" id="PF00069">
    <property type="entry name" value="Pkinase"/>
    <property type="match status" value="1"/>
</dbReference>
<dbReference type="Gene3D" id="1.10.510.10">
    <property type="entry name" value="Transferase(Phosphotransferase) domain 1"/>
    <property type="match status" value="1"/>
</dbReference>
<dbReference type="PANTHER" id="PTHR47976:SF49">
    <property type="entry name" value="RECEPTOR-LIKE SERINE_THREONINE-PROTEIN KINASE"/>
    <property type="match status" value="1"/>
</dbReference>
<evidence type="ECO:0000256" key="1">
    <source>
        <dbReference type="ARBA" id="ARBA00022729"/>
    </source>
</evidence>
<dbReference type="GO" id="GO:0005524">
    <property type="term" value="F:ATP binding"/>
    <property type="evidence" value="ECO:0007669"/>
    <property type="project" value="InterPro"/>
</dbReference>
<dbReference type="InterPro" id="IPR011009">
    <property type="entry name" value="Kinase-like_dom_sf"/>
</dbReference>
<dbReference type="PANTHER" id="PTHR47976">
    <property type="entry name" value="G-TYPE LECTIN S-RECEPTOR-LIKE SERINE/THREONINE-PROTEIN KINASE SD2-5"/>
    <property type="match status" value="1"/>
</dbReference>
<keyword evidence="3" id="KW-0430">Lectin</keyword>
<comment type="caution">
    <text evidence="3">The sequence shown here is derived from an EMBL/GenBank/DDBJ whole genome shotgun (WGS) entry which is preliminary data.</text>
</comment>
<proteinExistence type="predicted"/>
<reference evidence="3 4" key="1">
    <citation type="journal article" date="2018" name="PLoS Genet.">
        <title>Population sequencing reveals clonal diversity and ancestral inbreeding in the grapevine cultivar Chardonnay.</title>
        <authorList>
            <person name="Roach M.J."/>
            <person name="Johnson D.L."/>
            <person name="Bohlmann J."/>
            <person name="van Vuuren H.J."/>
            <person name="Jones S.J."/>
            <person name="Pretorius I.S."/>
            <person name="Schmidt S.A."/>
            <person name="Borneman A.R."/>
        </authorList>
    </citation>
    <scope>NUCLEOTIDE SEQUENCE [LARGE SCALE GENOMIC DNA]</scope>
    <source>
        <strain evidence="4">cv. Chardonnay</strain>
        <tissue evidence="3">Leaf</tissue>
    </source>
</reference>
<feature type="domain" description="Protein kinase" evidence="2">
    <location>
        <begin position="1"/>
        <end position="127"/>
    </location>
</feature>
<dbReference type="GO" id="GO:0004672">
    <property type="term" value="F:protein kinase activity"/>
    <property type="evidence" value="ECO:0007669"/>
    <property type="project" value="InterPro"/>
</dbReference>
<name>A0A438H117_VITVI</name>
<evidence type="ECO:0000259" key="2">
    <source>
        <dbReference type="PROSITE" id="PS50011"/>
    </source>
</evidence>
<gene>
    <name evidence="3" type="primary">LECRK2_9</name>
    <name evidence="3" type="ORF">CK203_049700</name>
</gene>
<dbReference type="SUPFAM" id="SSF56112">
    <property type="entry name" value="Protein kinase-like (PK-like)"/>
    <property type="match status" value="1"/>
</dbReference>
<accession>A0A438H117</accession>
<protein>
    <submittedName>
        <fullName evidence="3">G-type lectin S-receptor-like serine/threonine-protein kinase LECRK2</fullName>
    </submittedName>
</protein>
<dbReference type="EMBL" id="QGNW01000301">
    <property type="protein sequence ID" value="RVW78152.1"/>
    <property type="molecule type" value="Genomic_DNA"/>
</dbReference>
<keyword evidence="3" id="KW-0675">Receptor</keyword>
<evidence type="ECO:0000313" key="4">
    <source>
        <dbReference type="Proteomes" id="UP000288805"/>
    </source>
</evidence>
<dbReference type="Proteomes" id="UP000288805">
    <property type="component" value="Unassembled WGS sequence"/>
</dbReference>
<keyword evidence="1" id="KW-0732">Signal</keyword>
<organism evidence="3 4">
    <name type="scientific">Vitis vinifera</name>
    <name type="common">Grape</name>
    <dbReference type="NCBI Taxonomy" id="29760"/>
    <lineage>
        <taxon>Eukaryota</taxon>
        <taxon>Viridiplantae</taxon>
        <taxon>Streptophyta</taxon>
        <taxon>Embryophyta</taxon>
        <taxon>Tracheophyta</taxon>
        <taxon>Spermatophyta</taxon>
        <taxon>Magnoliopsida</taxon>
        <taxon>eudicotyledons</taxon>
        <taxon>Gunneridae</taxon>
        <taxon>Pentapetalae</taxon>
        <taxon>rosids</taxon>
        <taxon>Vitales</taxon>
        <taxon>Vitaceae</taxon>
        <taxon>Viteae</taxon>
        <taxon>Vitis</taxon>
    </lineage>
</organism>
<evidence type="ECO:0000313" key="3">
    <source>
        <dbReference type="EMBL" id="RVW78152.1"/>
    </source>
</evidence>
<dbReference type="InterPro" id="IPR000719">
    <property type="entry name" value="Prot_kinase_dom"/>
</dbReference>
<sequence>MPNQEGIVTGIRGTAGYSAPEWHKNTLISVKADIYSFGVVLLEIVCCRRSIEVKVSTADEIILSSWVYGCLVARELDKLVGDEQVEFKSLERMVKVGLWCVQDDPALRPSMKNVILMLEGTVDIPFPPSPTPL</sequence>
<dbReference type="InterPro" id="IPR051343">
    <property type="entry name" value="G-type_lectin_kinases/EP1-like"/>
</dbReference>
<dbReference type="PROSITE" id="PS50011">
    <property type="entry name" value="PROTEIN_KINASE_DOM"/>
    <property type="match status" value="1"/>
</dbReference>
<dbReference type="AlphaFoldDB" id="A0A438H117"/>